<dbReference type="Proteomes" id="UP000664658">
    <property type="component" value="Unassembled WGS sequence"/>
</dbReference>
<dbReference type="InterPro" id="IPR023679">
    <property type="entry name" value="UPF0761_bac"/>
</dbReference>
<keyword evidence="2 7" id="KW-1003">Cell membrane</keyword>
<evidence type="ECO:0000256" key="2">
    <source>
        <dbReference type="ARBA" id="ARBA00022475"/>
    </source>
</evidence>
<gene>
    <name evidence="8" type="ORF">J2R62_09900</name>
</gene>
<dbReference type="RefSeq" id="WP_010864947.1">
    <property type="nucleotide sequence ID" value="NZ_CP027852.1"/>
</dbReference>
<dbReference type="InterPro" id="IPR017039">
    <property type="entry name" value="Virul_fac_BrkB"/>
</dbReference>
<dbReference type="KEGG" id="pshi:SAMEA2665130_2930"/>
<feature type="transmembrane region" description="Helical" evidence="7">
    <location>
        <begin position="181"/>
        <end position="199"/>
    </location>
</feature>
<dbReference type="GO" id="GO:0005886">
    <property type="term" value="C:plasma membrane"/>
    <property type="evidence" value="ECO:0007669"/>
    <property type="project" value="UniProtKB-SubCell"/>
</dbReference>
<organism evidence="8 9">
    <name type="scientific">Plesiomonas shigelloides</name>
    <name type="common">Aeromonas shigelloides</name>
    <dbReference type="NCBI Taxonomy" id="703"/>
    <lineage>
        <taxon>Bacteria</taxon>
        <taxon>Pseudomonadati</taxon>
        <taxon>Pseudomonadota</taxon>
        <taxon>Gammaproteobacteria</taxon>
        <taxon>Enterobacterales</taxon>
        <taxon>Enterobacteriaceae</taxon>
        <taxon>Plesiomonas</taxon>
    </lineage>
</organism>
<comment type="caution">
    <text evidence="8">The sequence shown here is derived from an EMBL/GenBank/DDBJ whole genome shotgun (WGS) entry which is preliminary data.</text>
</comment>
<comment type="subcellular location">
    <subcellularLocation>
        <location evidence="1 7">Cell membrane</location>
        <topology evidence="1 7">Multi-pass membrane protein</topology>
    </subcellularLocation>
</comment>
<reference evidence="8" key="1">
    <citation type="submission" date="2021-03" db="EMBL/GenBank/DDBJ databases">
        <title>Plesiomonas shigelloides zfcc0051, isolated from zebrafish feces.</title>
        <authorList>
            <person name="Vanderhoek Z."/>
            <person name="Gaulke C."/>
        </authorList>
    </citation>
    <scope>NUCLEOTIDE SEQUENCE</scope>
    <source>
        <strain evidence="8">Zfcc0051</strain>
    </source>
</reference>
<dbReference type="NCBIfam" id="NF002457">
    <property type="entry name" value="PRK01637.1"/>
    <property type="match status" value="1"/>
</dbReference>
<evidence type="ECO:0000313" key="9">
    <source>
        <dbReference type="Proteomes" id="UP000664658"/>
    </source>
</evidence>
<evidence type="ECO:0000256" key="7">
    <source>
        <dbReference type="HAMAP-Rule" id="MF_00672"/>
    </source>
</evidence>
<name>A0A1A9B1W4_PLESH</name>
<dbReference type="HAMAP" id="MF_00672">
    <property type="entry name" value="UPF0761"/>
    <property type="match status" value="1"/>
</dbReference>
<dbReference type="NCBIfam" id="TIGR00765">
    <property type="entry name" value="yihY_not_rbn"/>
    <property type="match status" value="1"/>
</dbReference>
<comment type="similarity">
    <text evidence="7">Belongs to the UPF0761 family.</text>
</comment>
<dbReference type="PIRSF" id="PIRSF035875">
    <property type="entry name" value="RNase_BN"/>
    <property type="match status" value="1"/>
</dbReference>
<dbReference type="PANTHER" id="PTHR30213:SF0">
    <property type="entry name" value="UPF0761 MEMBRANE PROTEIN YIHY"/>
    <property type="match status" value="1"/>
</dbReference>
<dbReference type="AlphaFoldDB" id="A0A1A9B1W4"/>
<keyword evidence="4 7" id="KW-0812">Transmembrane</keyword>
<keyword evidence="5 7" id="KW-1133">Transmembrane helix</keyword>
<keyword evidence="6 7" id="KW-0472">Membrane</keyword>
<protein>
    <recommendedName>
        <fullName evidence="7">UPF0761 membrane protein J2R62_09900</fullName>
    </recommendedName>
</protein>
<feature type="transmembrane region" description="Helical" evidence="7">
    <location>
        <begin position="138"/>
        <end position="161"/>
    </location>
</feature>
<evidence type="ECO:0000256" key="6">
    <source>
        <dbReference type="ARBA" id="ARBA00023136"/>
    </source>
</evidence>
<dbReference type="PANTHER" id="PTHR30213">
    <property type="entry name" value="INNER MEMBRANE PROTEIN YHJD"/>
    <property type="match status" value="1"/>
</dbReference>
<sequence length="288" mass="31750">MDTPSFVRSWAQVRAFAGLLLARSNENRLTVTAGYLAYVTLLSLVPLVTVVFSVFTAFPVFVGVTDKVKHFIFSNFVPATGDVVQTYLDEFVSNSSKMSAVGIIALVVVALLLISAVDKTLNHIWRSQRRRPAVVSFAIYWMILTLGPLLAGASLVTSSYLLSLKLLTDTGINGVLDNLLLLFPFVLSSLAFWLLYSVVPTERVPTLHALSGALIAALLFEISKKVFTLYITFFPSYQVIYGALAVIPILFVWVYLSWCIVLFGAEVTATLGEWRRTQALQDEPSPTL</sequence>
<keyword evidence="3" id="KW-0997">Cell inner membrane</keyword>
<dbReference type="GeneID" id="69704688"/>
<evidence type="ECO:0000313" key="8">
    <source>
        <dbReference type="EMBL" id="MBO1108535.1"/>
    </source>
</evidence>
<dbReference type="EMBL" id="JAFNAA010000009">
    <property type="protein sequence ID" value="MBO1108535.1"/>
    <property type="molecule type" value="Genomic_DNA"/>
</dbReference>
<evidence type="ECO:0000256" key="5">
    <source>
        <dbReference type="ARBA" id="ARBA00022989"/>
    </source>
</evidence>
<accession>A0A1A9B1W4</accession>
<feature type="transmembrane region" description="Helical" evidence="7">
    <location>
        <begin position="35"/>
        <end position="61"/>
    </location>
</feature>
<dbReference type="Pfam" id="PF03631">
    <property type="entry name" value="Virul_fac_BrkB"/>
    <property type="match status" value="1"/>
</dbReference>
<feature type="transmembrane region" description="Helical" evidence="7">
    <location>
        <begin position="211"/>
        <end position="233"/>
    </location>
</feature>
<evidence type="ECO:0000256" key="4">
    <source>
        <dbReference type="ARBA" id="ARBA00022692"/>
    </source>
</evidence>
<evidence type="ECO:0000256" key="3">
    <source>
        <dbReference type="ARBA" id="ARBA00022519"/>
    </source>
</evidence>
<evidence type="ECO:0000256" key="1">
    <source>
        <dbReference type="ARBA" id="ARBA00004651"/>
    </source>
</evidence>
<proteinExistence type="inferred from homology"/>
<feature type="transmembrane region" description="Helical" evidence="7">
    <location>
        <begin position="239"/>
        <end position="265"/>
    </location>
</feature>
<feature type="transmembrane region" description="Helical" evidence="7">
    <location>
        <begin position="98"/>
        <end position="117"/>
    </location>
</feature>